<evidence type="ECO:0000313" key="8">
    <source>
        <dbReference type="EMBL" id="KAF9892311.1"/>
    </source>
</evidence>
<dbReference type="GO" id="GO:0008270">
    <property type="term" value="F:zinc ion binding"/>
    <property type="evidence" value="ECO:0007669"/>
    <property type="project" value="InterPro"/>
</dbReference>
<reference evidence="8" key="2">
    <citation type="submission" date="2020-02" db="EMBL/GenBank/DDBJ databases">
        <authorList>
            <person name="Gilchrist C.L.M."/>
            <person name="Chooi Y.-H."/>
        </authorList>
    </citation>
    <scope>NUCLEOTIDE SEQUENCE</scope>
    <source>
        <strain evidence="8">MST-FP2251</strain>
    </source>
</reference>
<keyword evidence="1" id="KW-0479">Metal-binding</keyword>
<evidence type="ECO:0000256" key="5">
    <source>
        <dbReference type="ARBA" id="ARBA00023242"/>
    </source>
</evidence>
<evidence type="ECO:0000313" key="9">
    <source>
        <dbReference type="Proteomes" id="UP001194746"/>
    </source>
</evidence>
<dbReference type="Pfam" id="PF04082">
    <property type="entry name" value="Fungal_trans"/>
    <property type="match status" value="1"/>
</dbReference>
<organism evidence="8 9">
    <name type="scientific">Aspergillus nanangensis</name>
    <dbReference type="NCBI Taxonomy" id="2582783"/>
    <lineage>
        <taxon>Eukaryota</taxon>
        <taxon>Fungi</taxon>
        <taxon>Dikarya</taxon>
        <taxon>Ascomycota</taxon>
        <taxon>Pezizomycotina</taxon>
        <taxon>Eurotiomycetes</taxon>
        <taxon>Eurotiomycetidae</taxon>
        <taxon>Eurotiales</taxon>
        <taxon>Aspergillaceae</taxon>
        <taxon>Aspergillus</taxon>
        <taxon>Aspergillus subgen. Circumdati</taxon>
    </lineage>
</organism>
<dbReference type="Proteomes" id="UP001194746">
    <property type="component" value="Unassembled WGS sequence"/>
</dbReference>
<dbReference type="AlphaFoldDB" id="A0AAD4CTK8"/>
<dbReference type="CDD" id="cd00067">
    <property type="entry name" value="GAL4"/>
    <property type="match status" value="1"/>
</dbReference>
<evidence type="ECO:0000256" key="1">
    <source>
        <dbReference type="ARBA" id="ARBA00022723"/>
    </source>
</evidence>
<dbReference type="InterPro" id="IPR001138">
    <property type="entry name" value="Zn2Cys6_DnaBD"/>
</dbReference>
<dbReference type="GO" id="GO:0000978">
    <property type="term" value="F:RNA polymerase II cis-regulatory region sequence-specific DNA binding"/>
    <property type="evidence" value="ECO:0007669"/>
    <property type="project" value="TreeGrafter"/>
</dbReference>
<dbReference type="InterPro" id="IPR007219">
    <property type="entry name" value="XnlR_reg_dom"/>
</dbReference>
<dbReference type="InterPro" id="IPR051127">
    <property type="entry name" value="Fungal_SecMet_Regulators"/>
</dbReference>
<evidence type="ECO:0000256" key="6">
    <source>
        <dbReference type="SAM" id="MobiDB-lite"/>
    </source>
</evidence>
<evidence type="ECO:0000256" key="3">
    <source>
        <dbReference type="ARBA" id="ARBA00023125"/>
    </source>
</evidence>
<keyword evidence="2" id="KW-0805">Transcription regulation</keyword>
<keyword evidence="5" id="KW-0539">Nucleus</keyword>
<dbReference type="InterPro" id="IPR036864">
    <property type="entry name" value="Zn2-C6_fun-type_DNA-bd_sf"/>
</dbReference>
<feature type="region of interest" description="Disordered" evidence="6">
    <location>
        <begin position="711"/>
        <end position="739"/>
    </location>
</feature>
<dbReference type="SMART" id="SM00906">
    <property type="entry name" value="Fungal_trans"/>
    <property type="match status" value="1"/>
</dbReference>
<dbReference type="GO" id="GO:0005634">
    <property type="term" value="C:nucleus"/>
    <property type="evidence" value="ECO:0007669"/>
    <property type="project" value="TreeGrafter"/>
</dbReference>
<evidence type="ECO:0000259" key="7">
    <source>
        <dbReference type="PROSITE" id="PS50048"/>
    </source>
</evidence>
<protein>
    <recommendedName>
        <fullName evidence="7">Zn(2)-C6 fungal-type domain-containing protein</fullName>
    </recommendedName>
</protein>
<accession>A0AAD4CTK8</accession>
<dbReference type="EMBL" id="VCAU01000013">
    <property type="protein sequence ID" value="KAF9892311.1"/>
    <property type="molecule type" value="Genomic_DNA"/>
</dbReference>
<reference evidence="8" key="1">
    <citation type="journal article" date="2019" name="Beilstein J. Org. Chem.">
        <title>Nanangenines: drimane sesquiterpenoids as the dominant metabolite cohort of a novel Australian fungus, Aspergillus nanangensis.</title>
        <authorList>
            <person name="Lacey H.J."/>
            <person name="Gilchrist C.L.M."/>
            <person name="Crombie A."/>
            <person name="Kalaitzis J.A."/>
            <person name="Vuong D."/>
            <person name="Rutledge P.J."/>
            <person name="Turner P."/>
            <person name="Pitt J.I."/>
            <person name="Lacey E."/>
            <person name="Chooi Y.H."/>
            <person name="Piggott A.M."/>
        </authorList>
    </citation>
    <scope>NUCLEOTIDE SEQUENCE</scope>
    <source>
        <strain evidence="8">MST-FP2251</strain>
    </source>
</reference>
<feature type="region of interest" description="Disordered" evidence="6">
    <location>
        <begin position="195"/>
        <end position="221"/>
    </location>
</feature>
<dbReference type="PANTHER" id="PTHR47424">
    <property type="entry name" value="REGULATORY PROTEIN GAL4"/>
    <property type="match status" value="1"/>
</dbReference>
<gene>
    <name evidence="8" type="ORF">FE257_002088</name>
</gene>
<dbReference type="PROSITE" id="PS50048">
    <property type="entry name" value="ZN2_CY6_FUNGAL_2"/>
    <property type="match status" value="1"/>
</dbReference>
<evidence type="ECO:0000256" key="2">
    <source>
        <dbReference type="ARBA" id="ARBA00023015"/>
    </source>
</evidence>
<sequence length="778" mass="85245">MPDSPCRSIENVQSPANERSPKRRRVALACACCRERKVRCDGVKPVCGACERRGNTAEQCEYLVIADTAKYQTERAYIQSLRDHIASLGGSVQPQTSSTIPIHHDANADEAPRAVRISPIIHTGLPSGSIMEKSTVSRSHQDTCDHHDSPASASLPGTISAMGATLTDLDDSTMRDEYYGQSSIISLVQECAQTSPGQQSLHSQPRRTQHPVTPSASSTSSCNVSCSAVGMSSLLSDDFSLPPRRTADWLLEIYFTNAHLFYPWVHKDSFLVSYNFMWSNKDSSALNDLPDVGLGGRNCAIPVFYCALNAILATACEFSNMPSKEKRTSSLMFYERMKSLINIDIIDSGSLAHVQALLLVAIYLQCTPYPRRCWNIVGMAYRMAVGLGLHLSRKSTKLSGLEKEMRWRAWCACVQMDIIVSMTMGRPAMTSAPSKVPLPSPTDDQYLGMGPHGATQPVGIVSANQFLHENMKLIGILGNILSAVYHSTEPGSEVEIQRPPDVDFQAVMDIDKSLTQFESDLHPALHWDPQRVPTSNINPIFGRQANVLHARYLHLKLLLNRPAFSHYCSMLNTETQPNTPSSARSWTALCRANCAMMCVQSACDLVDSLAKATSQDATGAWWYGVFYLISAGIILISADVSGASFDAIDGRRREAAWGQCLDTLYRMVDVHPSARDYAIALNGLKERHLAPSSARVDPNDGQATTAFLEARGRNEGTNSVAGTEDESNQSPGMGGNTEPSYDVLSPFLSNWESGLEDIMLPAHLLQDMDEGLLLPNLF</sequence>
<dbReference type="SMART" id="SM00066">
    <property type="entry name" value="GAL4"/>
    <property type="match status" value="1"/>
</dbReference>
<dbReference type="GO" id="GO:0000435">
    <property type="term" value="P:positive regulation of transcription from RNA polymerase II promoter by galactose"/>
    <property type="evidence" value="ECO:0007669"/>
    <property type="project" value="TreeGrafter"/>
</dbReference>
<keyword evidence="9" id="KW-1185">Reference proteome</keyword>
<dbReference type="Pfam" id="PF00172">
    <property type="entry name" value="Zn_clus"/>
    <property type="match status" value="1"/>
</dbReference>
<name>A0AAD4CTK8_ASPNN</name>
<feature type="compositionally biased region" description="Low complexity" evidence="6">
    <location>
        <begin position="211"/>
        <end position="221"/>
    </location>
</feature>
<comment type="caution">
    <text evidence="8">The sequence shown here is derived from an EMBL/GenBank/DDBJ whole genome shotgun (WGS) entry which is preliminary data.</text>
</comment>
<keyword evidence="4" id="KW-0804">Transcription</keyword>
<dbReference type="SUPFAM" id="SSF57701">
    <property type="entry name" value="Zn2/Cys6 DNA-binding domain"/>
    <property type="match status" value="1"/>
</dbReference>
<keyword evidence="3" id="KW-0238">DNA-binding</keyword>
<dbReference type="GO" id="GO:0006351">
    <property type="term" value="P:DNA-templated transcription"/>
    <property type="evidence" value="ECO:0007669"/>
    <property type="project" value="InterPro"/>
</dbReference>
<dbReference type="PANTHER" id="PTHR47424:SF3">
    <property type="entry name" value="REGULATORY PROTEIN GAL4"/>
    <property type="match status" value="1"/>
</dbReference>
<dbReference type="CDD" id="cd12148">
    <property type="entry name" value="fungal_TF_MHR"/>
    <property type="match status" value="1"/>
</dbReference>
<evidence type="ECO:0000256" key="4">
    <source>
        <dbReference type="ARBA" id="ARBA00023163"/>
    </source>
</evidence>
<feature type="domain" description="Zn(2)-C6 fungal-type" evidence="7">
    <location>
        <begin position="29"/>
        <end position="62"/>
    </location>
</feature>
<feature type="region of interest" description="Disordered" evidence="6">
    <location>
        <begin position="1"/>
        <end position="20"/>
    </location>
</feature>
<proteinExistence type="predicted"/>
<dbReference type="GO" id="GO:0000981">
    <property type="term" value="F:DNA-binding transcription factor activity, RNA polymerase II-specific"/>
    <property type="evidence" value="ECO:0007669"/>
    <property type="project" value="InterPro"/>
</dbReference>
<dbReference type="Gene3D" id="4.10.240.10">
    <property type="entry name" value="Zn(2)-C6 fungal-type DNA-binding domain"/>
    <property type="match status" value="1"/>
</dbReference>